<proteinExistence type="predicted"/>
<evidence type="ECO:0000313" key="2">
    <source>
        <dbReference type="EMBL" id="QQZ01308.1"/>
    </source>
</evidence>
<feature type="region of interest" description="Disordered" evidence="1">
    <location>
        <begin position="582"/>
        <end position="608"/>
    </location>
</feature>
<keyword evidence="2" id="KW-0946">Virion</keyword>
<reference evidence="2" key="1">
    <citation type="submission" date="2020-12" db="EMBL/GenBank/DDBJ databases">
        <authorList>
            <person name="Qin K."/>
            <person name="Le L."/>
            <person name="Du H."/>
            <person name="Tao X.J."/>
            <person name="Bai Z.S."/>
            <person name="Kun Z.Z."/>
            <person name="Yun L.Q."/>
        </authorList>
    </citation>
    <scope>NUCLEOTIDE SEQUENCE</scope>
</reference>
<accession>A0A7U1GIV6</accession>
<name>A0A7U1GIV6_9VIRU</name>
<dbReference type="GO" id="GO:0019028">
    <property type="term" value="C:viral capsid"/>
    <property type="evidence" value="ECO:0007669"/>
    <property type="project" value="UniProtKB-KW"/>
</dbReference>
<sequence length="806" mass="85011">MAAAQHQSVLSIHEGLGLPDSLRRHDVLPSELMSAIAEGATGGESADGHRSGAASGVAGSVSLDQSNAARKPVALQSMAGKELYGTFLMLGDSDFDSSAPSEGAATHSITLAYALEPPGSRLLRSSTTEMVAPYPAMIEHRHACRVSYRAKRNYFSKSSASAAMDGLAHHAASGNNAPVTLGVSREMLHARSIRYGGEMDSVFLRMWMAHLSVLAKRSVTVRVDRPALRGALSGVPEARESDRARVLSGVRVNGRGLTSHALALLVVGCGTLSGLAGMHQRADRYRFRSTPLTLYGTTDNAVSNVELVDAHKTGAAIVALASRFAAQSACARALRAALLLFGVSDSGRSLTLNCAEPDLHDDSVVNLGVAGGVMCSNSDLGDARLLSLSLFAGRAWRQVAGHMLRAHMLQINATDVDAAGAAILPMQRTSLREVGAQHGELFSDLSSLVDSEEYILNNHGSLWSERGIAHSLAYGVVVSGSVAEEATRAVDVPFASSLTSTDDPAVRKDMARSVATLLLVQSLVTCAGEDLLGSEVARVRRATTVTQFTNQVTQLGGGQVQFTLLGVGSGLSVQLSDRAAEWTPQAEGKTTLDSEPQRPHHLAESLANERREPNVERVRIDELMTTQLPRGSLMRRVRGLEASNAYTGDTHEGPIVVLAGQENDSVKRLESEGYNVVPTSGAGLLCGARAVATSLAAQHGKEVLLDEVMAAIKESVGEDARNIAASAGVRLEDSNFTADQLAAGVSRLGDYSLVAITEDGSGVRAFRVPGGSVDSPTVVVHNRGGHWSGVARTAGTPIRLDRRTRW</sequence>
<feature type="compositionally biased region" description="Basic and acidic residues" evidence="1">
    <location>
        <begin position="590"/>
        <end position="608"/>
    </location>
</feature>
<keyword evidence="2" id="KW-0167">Capsid protein</keyword>
<protein>
    <submittedName>
        <fullName evidence="2">Putative coat protein</fullName>
    </submittedName>
</protein>
<evidence type="ECO:0000256" key="1">
    <source>
        <dbReference type="SAM" id="MobiDB-lite"/>
    </source>
</evidence>
<dbReference type="EMBL" id="MW314842">
    <property type="protein sequence ID" value="QQZ01308.1"/>
    <property type="molecule type" value="Genomic_RNA"/>
</dbReference>
<organism evidence="2">
    <name type="scientific">Beauveria bassiana chrysovirus 2</name>
    <dbReference type="NCBI Taxonomy" id="2810134"/>
    <lineage>
        <taxon>Viruses</taxon>
        <taxon>Riboviria</taxon>
        <taxon>Orthornavirae</taxon>
        <taxon>Duplornaviricota</taxon>
        <taxon>Chrymotiviricetes</taxon>
        <taxon>Ghabrivirales</taxon>
        <taxon>Alphatotivirineae</taxon>
        <taxon>Chrysoviridae</taxon>
        <taxon>Chrysovirus</taxon>
    </lineage>
</organism>